<evidence type="ECO:0000256" key="8">
    <source>
        <dbReference type="ARBA" id="ARBA00022842"/>
    </source>
</evidence>
<evidence type="ECO:0000313" key="11">
    <source>
        <dbReference type="EMBL" id="GGI08873.1"/>
    </source>
</evidence>
<gene>
    <name evidence="11" type="primary">folP</name>
    <name evidence="11" type="ORF">GCM10011354_31260</name>
</gene>
<keyword evidence="7" id="KW-0479">Metal-binding</keyword>
<organism evidence="11 12">
    <name type="scientific">Egicoccus halophilus</name>
    <dbReference type="NCBI Taxonomy" id="1670830"/>
    <lineage>
        <taxon>Bacteria</taxon>
        <taxon>Bacillati</taxon>
        <taxon>Actinomycetota</taxon>
        <taxon>Nitriliruptoria</taxon>
        <taxon>Egicoccales</taxon>
        <taxon>Egicoccaceae</taxon>
        <taxon>Egicoccus</taxon>
    </lineage>
</organism>
<comment type="catalytic activity">
    <reaction evidence="1">
        <text>(7,8-dihydropterin-6-yl)methyl diphosphate + 4-aminobenzoate = 7,8-dihydropteroate + diphosphate</text>
        <dbReference type="Rhea" id="RHEA:19949"/>
        <dbReference type="ChEBI" id="CHEBI:17836"/>
        <dbReference type="ChEBI" id="CHEBI:17839"/>
        <dbReference type="ChEBI" id="CHEBI:33019"/>
        <dbReference type="ChEBI" id="CHEBI:72950"/>
        <dbReference type="EC" id="2.5.1.15"/>
    </reaction>
</comment>
<dbReference type="GO" id="GO:0046872">
    <property type="term" value="F:metal ion binding"/>
    <property type="evidence" value="ECO:0007669"/>
    <property type="project" value="UniProtKB-KW"/>
</dbReference>
<name>A0A8J3AAT3_9ACTN</name>
<dbReference type="PANTHER" id="PTHR20941:SF1">
    <property type="entry name" value="FOLIC ACID SYNTHESIS PROTEIN FOL1"/>
    <property type="match status" value="1"/>
</dbReference>
<keyword evidence="8" id="KW-0460">Magnesium</keyword>
<keyword evidence="9" id="KW-0289">Folate biosynthesis</keyword>
<dbReference type="RefSeq" id="WP_130648765.1">
    <property type="nucleotide sequence ID" value="NZ_BMHA01000013.1"/>
</dbReference>
<dbReference type="PROSITE" id="PS00793">
    <property type="entry name" value="DHPS_2"/>
    <property type="match status" value="1"/>
</dbReference>
<reference evidence="11" key="1">
    <citation type="journal article" date="2014" name="Int. J. Syst. Evol. Microbiol.">
        <title>Complete genome sequence of Corynebacterium casei LMG S-19264T (=DSM 44701T), isolated from a smear-ripened cheese.</title>
        <authorList>
            <consortium name="US DOE Joint Genome Institute (JGI-PGF)"/>
            <person name="Walter F."/>
            <person name="Albersmeier A."/>
            <person name="Kalinowski J."/>
            <person name="Ruckert C."/>
        </authorList>
    </citation>
    <scope>NUCLEOTIDE SEQUENCE</scope>
    <source>
        <strain evidence="11">CGMCC 1.14988</strain>
    </source>
</reference>
<comment type="caution">
    <text evidence="11">The sequence shown here is derived from an EMBL/GenBank/DDBJ whole genome shotgun (WGS) entry which is preliminary data.</text>
</comment>
<dbReference type="GO" id="GO:0004156">
    <property type="term" value="F:dihydropteroate synthase activity"/>
    <property type="evidence" value="ECO:0007669"/>
    <property type="project" value="UniProtKB-EC"/>
</dbReference>
<dbReference type="InterPro" id="IPR000489">
    <property type="entry name" value="Pterin-binding_dom"/>
</dbReference>
<evidence type="ECO:0000256" key="9">
    <source>
        <dbReference type="ARBA" id="ARBA00022909"/>
    </source>
</evidence>
<dbReference type="InterPro" id="IPR006390">
    <property type="entry name" value="DHP_synth_dom"/>
</dbReference>
<dbReference type="PANTHER" id="PTHR20941">
    <property type="entry name" value="FOLATE SYNTHESIS PROTEINS"/>
    <property type="match status" value="1"/>
</dbReference>
<dbReference type="GO" id="GO:0046656">
    <property type="term" value="P:folic acid biosynthetic process"/>
    <property type="evidence" value="ECO:0007669"/>
    <property type="project" value="UniProtKB-KW"/>
</dbReference>
<dbReference type="InterPro" id="IPR011005">
    <property type="entry name" value="Dihydropteroate_synth-like_sf"/>
</dbReference>
<evidence type="ECO:0000256" key="1">
    <source>
        <dbReference type="ARBA" id="ARBA00000012"/>
    </source>
</evidence>
<accession>A0A8J3AAT3</accession>
<dbReference type="Proteomes" id="UP000650511">
    <property type="component" value="Unassembled WGS sequence"/>
</dbReference>
<dbReference type="NCBIfam" id="TIGR01496">
    <property type="entry name" value="DHPS"/>
    <property type="match status" value="1"/>
</dbReference>
<evidence type="ECO:0000256" key="7">
    <source>
        <dbReference type="ARBA" id="ARBA00022723"/>
    </source>
</evidence>
<dbReference type="InterPro" id="IPR045031">
    <property type="entry name" value="DHP_synth-like"/>
</dbReference>
<dbReference type="EC" id="2.5.1.15" evidence="5"/>
<dbReference type="SUPFAM" id="SSF51717">
    <property type="entry name" value="Dihydropteroate synthetase-like"/>
    <property type="match status" value="1"/>
</dbReference>
<dbReference type="OrthoDB" id="9811744at2"/>
<comment type="pathway">
    <text evidence="3">Cofactor biosynthesis; tetrahydrofolate biosynthesis; 7,8-dihydrofolate from 2-amino-4-hydroxy-6-hydroxymethyl-7,8-dihydropteridine diphosphate and 4-aminobenzoate: step 1/2.</text>
</comment>
<dbReference type="AlphaFoldDB" id="A0A8J3AAT3"/>
<evidence type="ECO:0000256" key="3">
    <source>
        <dbReference type="ARBA" id="ARBA00004763"/>
    </source>
</evidence>
<evidence type="ECO:0000256" key="2">
    <source>
        <dbReference type="ARBA" id="ARBA00001946"/>
    </source>
</evidence>
<sequence length="293" mass="30490">MNPRLMGIVNLNPDSFSTAGEEVDDATARALRLVDTGAEVIDLGAQSASPSTPVVPAEDELAVLTPVVTELAARGVTVSVDTYKPAVAAGVVAAGARLVNDYSGSDDAEMLEVVAGTDAQFVLTHNIGPVKQRLTDPNLYDDVVLEVGDWFARQLERLAAHGVAPERVVLDPGIDLSKTPAQTVAVLAGLPDLRARFSNPLLVAISRKDFIGTIARAVPHERGPGTLAALVPLVRIDDTIARVHDVAAARQFLDVLGVLEGRATLDRDAVLDPALYRSDGRSGGTGAAAAAGS</sequence>
<dbReference type="EMBL" id="BMHA01000013">
    <property type="protein sequence ID" value="GGI08873.1"/>
    <property type="molecule type" value="Genomic_DNA"/>
</dbReference>
<dbReference type="PROSITE" id="PS50972">
    <property type="entry name" value="PTERIN_BINDING"/>
    <property type="match status" value="1"/>
</dbReference>
<keyword evidence="6" id="KW-0808">Transferase</keyword>
<evidence type="ECO:0000256" key="4">
    <source>
        <dbReference type="ARBA" id="ARBA00009503"/>
    </source>
</evidence>
<protein>
    <recommendedName>
        <fullName evidence="5">dihydropteroate synthase</fullName>
        <ecNumber evidence="5">2.5.1.15</ecNumber>
    </recommendedName>
</protein>
<dbReference type="GO" id="GO:0046654">
    <property type="term" value="P:tetrahydrofolate biosynthetic process"/>
    <property type="evidence" value="ECO:0007669"/>
    <property type="project" value="TreeGrafter"/>
</dbReference>
<evidence type="ECO:0000313" key="12">
    <source>
        <dbReference type="Proteomes" id="UP000650511"/>
    </source>
</evidence>
<comment type="similarity">
    <text evidence="4">Belongs to the DHPS family.</text>
</comment>
<evidence type="ECO:0000256" key="6">
    <source>
        <dbReference type="ARBA" id="ARBA00022679"/>
    </source>
</evidence>
<dbReference type="GO" id="GO:0005829">
    <property type="term" value="C:cytosol"/>
    <property type="evidence" value="ECO:0007669"/>
    <property type="project" value="TreeGrafter"/>
</dbReference>
<proteinExistence type="inferred from homology"/>
<dbReference type="Pfam" id="PF00809">
    <property type="entry name" value="Pterin_bind"/>
    <property type="match status" value="1"/>
</dbReference>
<reference evidence="11" key="2">
    <citation type="submission" date="2020-09" db="EMBL/GenBank/DDBJ databases">
        <authorList>
            <person name="Sun Q."/>
            <person name="Zhou Y."/>
        </authorList>
    </citation>
    <scope>NUCLEOTIDE SEQUENCE</scope>
    <source>
        <strain evidence="11">CGMCC 1.14988</strain>
    </source>
</reference>
<dbReference type="Gene3D" id="3.20.20.20">
    <property type="entry name" value="Dihydropteroate synthase-like"/>
    <property type="match status" value="1"/>
</dbReference>
<keyword evidence="12" id="KW-1185">Reference proteome</keyword>
<comment type="cofactor">
    <cofactor evidence="2">
        <name>Mg(2+)</name>
        <dbReference type="ChEBI" id="CHEBI:18420"/>
    </cofactor>
</comment>
<evidence type="ECO:0000256" key="5">
    <source>
        <dbReference type="ARBA" id="ARBA00012458"/>
    </source>
</evidence>
<evidence type="ECO:0000259" key="10">
    <source>
        <dbReference type="PROSITE" id="PS50972"/>
    </source>
</evidence>
<feature type="domain" description="Pterin-binding" evidence="10">
    <location>
        <begin position="3"/>
        <end position="254"/>
    </location>
</feature>